<comment type="caution">
    <text evidence="5">The sequence shown here is derived from an EMBL/GenBank/DDBJ whole genome shotgun (WGS) entry which is preliminary data.</text>
</comment>
<dbReference type="Gene3D" id="1.10.10.10">
    <property type="entry name" value="Winged helix-like DNA-binding domain superfamily/Winged helix DNA-binding domain"/>
    <property type="match status" value="1"/>
</dbReference>
<gene>
    <name evidence="5" type="ORF">BDD16_001242</name>
</gene>
<dbReference type="AlphaFoldDB" id="A0A7Y9QVN6"/>
<keyword evidence="6" id="KW-1185">Reference proteome</keyword>
<dbReference type="SUPFAM" id="SSF54909">
    <property type="entry name" value="Dimeric alpha+beta barrel"/>
    <property type="match status" value="1"/>
</dbReference>
<evidence type="ECO:0000313" key="6">
    <source>
        <dbReference type="Proteomes" id="UP000518288"/>
    </source>
</evidence>
<dbReference type="GO" id="GO:0043200">
    <property type="term" value="P:response to amino acid"/>
    <property type="evidence" value="ECO:0007669"/>
    <property type="project" value="TreeGrafter"/>
</dbReference>
<dbReference type="InterPro" id="IPR011991">
    <property type="entry name" value="ArsR-like_HTH"/>
</dbReference>
<dbReference type="GO" id="GO:0006355">
    <property type="term" value="P:regulation of DNA-templated transcription"/>
    <property type="evidence" value="ECO:0007669"/>
    <property type="project" value="UniProtKB-ARBA"/>
</dbReference>
<proteinExistence type="predicted"/>
<accession>A0A7Y9QVN6</accession>
<evidence type="ECO:0000259" key="4">
    <source>
        <dbReference type="PROSITE" id="PS50956"/>
    </source>
</evidence>
<dbReference type="EMBL" id="JACCFH010000001">
    <property type="protein sequence ID" value="NYG32256.1"/>
    <property type="molecule type" value="Genomic_DNA"/>
</dbReference>
<dbReference type="Pfam" id="PF01037">
    <property type="entry name" value="AsnC_trans_reg"/>
    <property type="match status" value="1"/>
</dbReference>
<dbReference type="Gene3D" id="3.30.70.920">
    <property type="match status" value="1"/>
</dbReference>
<dbReference type="InterPro" id="IPR019887">
    <property type="entry name" value="Tscrpt_reg_AsnC/Lrp_C"/>
</dbReference>
<name>A0A7Y9QVN6_9BURK</name>
<dbReference type="SUPFAM" id="SSF46785">
    <property type="entry name" value="Winged helix' DNA-binding domain"/>
    <property type="match status" value="1"/>
</dbReference>
<sequence length="163" mass="17907">MPATPTAPDPLDAFDRQILTLVQRDCQRKAEAIASQIGLSASAVQRRLKRLRAQGVIRAEIAVLDRAAAGRSLTLVAGLEIERDNYPALAAFRAWADREEAIQQVYYVTGQVDLIAIVMARDMAAYDALCARLMAEIPMIRRINTHVVIDAMKLGLQVPVEAP</sequence>
<dbReference type="GO" id="GO:0043565">
    <property type="term" value="F:sequence-specific DNA binding"/>
    <property type="evidence" value="ECO:0007669"/>
    <property type="project" value="InterPro"/>
</dbReference>
<protein>
    <submittedName>
        <fullName evidence="5">DNA-binding Lrp family transcriptional regulator</fullName>
    </submittedName>
</protein>
<dbReference type="PANTHER" id="PTHR30154">
    <property type="entry name" value="LEUCINE-RESPONSIVE REGULATORY PROTEIN"/>
    <property type="match status" value="1"/>
</dbReference>
<dbReference type="PROSITE" id="PS50956">
    <property type="entry name" value="HTH_ASNC_2"/>
    <property type="match status" value="1"/>
</dbReference>
<dbReference type="InterPro" id="IPR011008">
    <property type="entry name" value="Dimeric_a/b-barrel"/>
</dbReference>
<organism evidence="5 6">
    <name type="scientific">Sphaerotilus montanus</name>
    <dbReference type="NCBI Taxonomy" id="522889"/>
    <lineage>
        <taxon>Bacteria</taxon>
        <taxon>Pseudomonadati</taxon>
        <taxon>Pseudomonadota</taxon>
        <taxon>Betaproteobacteria</taxon>
        <taxon>Burkholderiales</taxon>
        <taxon>Sphaerotilaceae</taxon>
        <taxon>Sphaerotilus</taxon>
    </lineage>
</organism>
<dbReference type="Pfam" id="PF13404">
    <property type="entry name" value="HTH_AsnC-type"/>
    <property type="match status" value="1"/>
</dbReference>
<dbReference type="PRINTS" id="PR00033">
    <property type="entry name" value="HTHASNC"/>
</dbReference>
<evidence type="ECO:0000256" key="1">
    <source>
        <dbReference type="ARBA" id="ARBA00023015"/>
    </source>
</evidence>
<dbReference type="InterPro" id="IPR036388">
    <property type="entry name" value="WH-like_DNA-bd_sf"/>
</dbReference>
<keyword evidence="1" id="KW-0805">Transcription regulation</keyword>
<keyword evidence="2 5" id="KW-0238">DNA-binding</keyword>
<dbReference type="CDD" id="cd00090">
    <property type="entry name" value="HTH_ARSR"/>
    <property type="match status" value="1"/>
</dbReference>
<dbReference type="PANTHER" id="PTHR30154:SF34">
    <property type="entry name" value="TRANSCRIPTIONAL REGULATOR AZLB"/>
    <property type="match status" value="1"/>
</dbReference>
<dbReference type="Proteomes" id="UP000518288">
    <property type="component" value="Unassembled WGS sequence"/>
</dbReference>
<keyword evidence="3" id="KW-0804">Transcription</keyword>
<evidence type="ECO:0000313" key="5">
    <source>
        <dbReference type="EMBL" id="NYG32256.1"/>
    </source>
</evidence>
<dbReference type="InterPro" id="IPR019888">
    <property type="entry name" value="Tscrpt_reg_AsnC-like"/>
</dbReference>
<evidence type="ECO:0000256" key="3">
    <source>
        <dbReference type="ARBA" id="ARBA00023163"/>
    </source>
</evidence>
<feature type="domain" description="HTH asnC-type" evidence="4">
    <location>
        <begin position="11"/>
        <end position="72"/>
    </location>
</feature>
<dbReference type="InterPro" id="IPR036390">
    <property type="entry name" value="WH_DNA-bd_sf"/>
</dbReference>
<reference evidence="5 6" key="1">
    <citation type="submission" date="2020-07" db="EMBL/GenBank/DDBJ databases">
        <title>Genomic Encyclopedia of Archaeal and Bacterial Type Strains, Phase II (KMG-II): from individual species to whole genera.</title>
        <authorList>
            <person name="Goeker M."/>
        </authorList>
    </citation>
    <scope>NUCLEOTIDE SEQUENCE [LARGE SCALE GENOMIC DNA]</scope>
    <source>
        <strain evidence="5 6">DSM 21226</strain>
    </source>
</reference>
<evidence type="ECO:0000256" key="2">
    <source>
        <dbReference type="ARBA" id="ARBA00023125"/>
    </source>
</evidence>
<dbReference type="RefSeq" id="WP_179633169.1">
    <property type="nucleotide sequence ID" value="NZ_JACCFH010000001.1"/>
</dbReference>
<dbReference type="InterPro" id="IPR000485">
    <property type="entry name" value="AsnC-type_HTH_dom"/>
</dbReference>
<dbReference type="GO" id="GO:0005829">
    <property type="term" value="C:cytosol"/>
    <property type="evidence" value="ECO:0007669"/>
    <property type="project" value="TreeGrafter"/>
</dbReference>
<dbReference type="SMART" id="SM00344">
    <property type="entry name" value="HTH_ASNC"/>
    <property type="match status" value="1"/>
</dbReference>